<proteinExistence type="predicted"/>
<protein>
    <submittedName>
        <fullName evidence="1">Uncharacterized protein</fullName>
    </submittedName>
</protein>
<gene>
    <name evidence="1" type="ORF">L6164_019459</name>
</gene>
<organism evidence="1 2">
    <name type="scientific">Bauhinia variegata</name>
    <name type="common">Purple orchid tree</name>
    <name type="synonym">Phanera variegata</name>
    <dbReference type="NCBI Taxonomy" id="167791"/>
    <lineage>
        <taxon>Eukaryota</taxon>
        <taxon>Viridiplantae</taxon>
        <taxon>Streptophyta</taxon>
        <taxon>Embryophyta</taxon>
        <taxon>Tracheophyta</taxon>
        <taxon>Spermatophyta</taxon>
        <taxon>Magnoliopsida</taxon>
        <taxon>eudicotyledons</taxon>
        <taxon>Gunneridae</taxon>
        <taxon>Pentapetalae</taxon>
        <taxon>rosids</taxon>
        <taxon>fabids</taxon>
        <taxon>Fabales</taxon>
        <taxon>Fabaceae</taxon>
        <taxon>Cercidoideae</taxon>
        <taxon>Cercideae</taxon>
        <taxon>Bauhiniinae</taxon>
        <taxon>Bauhinia</taxon>
    </lineage>
</organism>
<reference evidence="1 2" key="1">
    <citation type="journal article" date="2022" name="DNA Res.">
        <title>Chromosomal-level genome assembly of the orchid tree Bauhinia variegata (Leguminosae; Cercidoideae) supports the allotetraploid origin hypothesis of Bauhinia.</title>
        <authorList>
            <person name="Zhong Y."/>
            <person name="Chen Y."/>
            <person name="Zheng D."/>
            <person name="Pang J."/>
            <person name="Liu Y."/>
            <person name="Luo S."/>
            <person name="Meng S."/>
            <person name="Qian L."/>
            <person name="Wei D."/>
            <person name="Dai S."/>
            <person name="Zhou R."/>
        </authorList>
    </citation>
    <scope>NUCLEOTIDE SEQUENCE [LARGE SCALE GENOMIC DNA]</scope>
    <source>
        <strain evidence="1">BV-YZ2020</strain>
    </source>
</reference>
<evidence type="ECO:0000313" key="2">
    <source>
        <dbReference type="Proteomes" id="UP000828941"/>
    </source>
</evidence>
<evidence type="ECO:0000313" key="1">
    <source>
        <dbReference type="EMBL" id="KAI4326949.1"/>
    </source>
</evidence>
<dbReference type="EMBL" id="CM039433">
    <property type="protein sequence ID" value="KAI4326949.1"/>
    <property type="molecule type" value="Genomic_DNA"/>
</dbReference>
<dbReference type="Proteomes" id="UP000828941">
    <property type="component" value="Chromosome 8"/>
</dbReference>
<name>A0ACB9MTZ7_BAUVA</name>
<keyword evidence="2" id="KW-1185">Reference proteome</keyword>
<comment type="caution">
    <text evidence="1">The sequence shown here is derived from an EMBL/GenBank/DDBJ whole genome shotgun (WGS) entry which is preliminary data.</text>
</comment>
<sequence length="798" mass="91143">MARRSPKELAPCQKYETGCTWRSYKIFNFREGRARTRLVSNRKHLDTPTTGKGDSRRRPNVLTIDDKYPNINVSIFSCENISCVKNDQLSDWRNRATEMIVDQNFINGKSLGKDGEDSQSNQLVDALQILYSNKELFLKLLQDPNSLLVKQVHDFRDSQVKKQCQVRQKKVTRSAEKSILNQPQTSNEIQCGKPLKSLHRIQSLSSDKIVVLKPGPVKAQNFADTGCYCPSLHSHNSSNYNGQTVKSSHFLFSRLKRKLRHAIAGRKKEQQQRAIESVSHKFRCHCQGLEDDNQVIRLERAERNSLGTVHSDIEREGKSSLDLKKRDKMIKAKDFELSVDRQEVAESGGRNTNVTLMNPSELNKPNFLAEARRNLSEMLNNRIKECKQWTNTQGRALPFPESGFFPGSLGTHWENDYITEQMRYSPYNNCQVVFGSTLGLQKEGENNWFSMGQNIEDPLGANDKAPSNQLQSLGTNIGPPRENLHADYWIPGGSEQLMETGYGIHLREIRRMDVPSQPESRRENGLTQSFDMDSKAEGIKCFLDSPSDIQFSTFSSDVDSSSPSTSIQKIEDNDDVGNKMEEPGSESLLELFVNRDVTNTPSISSQSYELPVQAEAIHDKFEEHHIADILRSFVDPMDDSTPVNIPEHVREILQASSLKWDELVMRFQSSDQLLDPSTFDELKLLTNQLPCGTILFDCVKEVFMVVYQNFCRFVKPDVDAYVVKRTLFNEVIELFDMHCLQHPSPTTLEQLVEKDLARRDSWLNIRNDAEDIAIEMEEDLLQKLILEIVSEMDIRSMT</sequence>
<accession>A0ACB9MTZ7</accession>